<protein>
    <submittedName>
        <fullName evidence="1">Trypsin-like peptidase domain-containing protein</fullName>
    </submittedName>
</protein>
<organism evidence="1 2">
    <name type="scientific">Actinoplanes hulinensis</name>
    <dbReference type="NCBI Taxonomy" id="1144547"/>
    <lineage>
        <taxon>Bacteria</taxon>
        <taxon>Bacillati</taxon>
        <taxon>Actinomycetota</taxon>
        <taxon>Actinomycetes</taxon>
        <taxon>Micromonosporales</taxon>
        <taxon>Micromonosporaceae</taxon>
        <taxon>Actinoplanes</taxon>
    </lineage>
</organism>
<dbReference type="EMBL" id="JAHXZI010000001">
    <property type="protein sequence ID" value="MBW6432399.1"/>
    <property type="molecule type" value="Genomic_DNA"/>
</dbReference>
<reference evidence="1 2" key="1">
    <citation type="journal article" date="2013" name="Antonie Van Leeuwenhoek">
        <title>Actinoplanes hulinensis sp. nov., a novel actinomycete isolated from soybean root (Glycine max (L.) Merr).</title>
        <authorList>
            <person name="Shen Y."/>
            <person name="Liu C."/>
            <person name="Wang X."/>
            <person name="Zhao J."/>
            <person name="Jia F."/>
            <person name="Zhang Y."/>
            <person name="Wang L."/>
            <person name="Yang D."/>
            <person name="Xiang W."/>
        </authorList>
    </citation>
    <scope>NUCLEOTIDE SEQUENCE [LARGE SCALE GENOMIC DNA]</scope>
    <source>
        <strain evidence="1 2">NEAU-M9</strain>
    </source>
</reference>
<keyword evidence="2" id="KW-1185">Reference proteome</keyword>
<dbReference type="Gene3D" id="3.40.50.300">
    <property type="entry name" value="P-loop containing nucleotide triphosphate hydrolases"/>
    <property type="match status" value="1"/>
</dbReference>
<dbReference type="InterPro" id="IPR009003">
    <property type="entry name" value="Peptidase_S1_PA"/>
</dbReference>
<sequence>MYQTVREELIVEVYGSRLGTGYAIAPDLILTARHVVIGDTNDKPVSIRPLGLPDWTSASVVWAGTPSLDAALLKVEEPLFQESLALQPIDWGRLSPSQSVLCRATGFPASQAKINGTRDTDTIAGSTLPLASQKSNRIVVASPYGGPTKTPTEGSPDAWGGMSGAALFSSPDAYLIGIVTHSPKNFGSNRLEATPITQVISSPDFSSLVGNISLKTVGEDGVLLRPIAKRLPQRYPDSWLLDPQYAVVDFVGRSTELEQLKGWAAENTNLSVAIVIGSGGSGKTRLAIELAQHFAMKGWDAGLLSSEDSERWSFNSLPYPTLLIVDYASRHQSSLSKLLIHLNSMALHQPVKILLLDRRMGFWWENLNRATKRVAEEICDLKLSLTSADISDSERNSHAQHALTAYSRIFGIDLPKIDEAGYSRLDTPLLIHMNALLLCRTGEATVSSRSPKDVILTRLLDRERERWEEARYIHELTELSSIQSQRAVALVALTRPALSQIETMIEAISDFGAPSLRSRIANWLEDLFDDNAGSLGALGPDLLIGKLLADTADLRSLLMGLLDWGGLTTDQRVRALHILTISAEDSVRIKEIFADFLIANLEGLIEAAVSDQQDDVIDSLHTALSSAESSHRLSKATDLVWAKLPRRNDRLAFLTSEIAVLRAQWHRKRTPGLVSDVANLGSDDLLSERFRNLGGALMDSAEARSNVGSWGEAVNDIAESASIYRALYIANDDIDDADQLAICLSRAGLYQRNMESNEIAVDAGERAVRLWREVVQRKPHRRTELAIALTNLAGSYCSAGRPSAGFRHCTEAITILSNEIRAHESEQVRDALETVYVEFAHHCMEAGYLKTAKTNLQKSLRFSNASDPDNGYYNKLMAEISLREEEFDAAIAYAETAAMAYLAKAKQNISRIFWFRGAMRLLLETFEKAGRTAEALQMREEFPELLRESTSQEYESERSKIGDRALILLFGGN</sequence>
<comment type="caution">
    <text evidence="1">The sequence shown here is derived from an EMBL/GenBank/DDBJ whole genome shotgun (WGS) entry which is preliminary data.</text>
</comment>
<dbReference type="SUPFAM" id="SSF50494">
    <property type="entry name" value="Trypsin-like serine proteases"/>
    <property type="match status" value="1"/>
</dbReference>
<dbReference type="Proteomes" id="UP001519863">
    <property type="component" value="Unassembled WGS sequence"/>
</dbReference>
<dbReference type="RefSeq" id="WP_220142051.1">
    <property type="nucleotide sequence ID" value="NZ_JAHXZI010000001.1"/>
</dbReference>
<dbReference type="InterPro" id="IPR043504">
    <property type="entry name" value="Peptidase_S1_PA_chymotrypsin"/>
</dbReference>
<gene>
    <name evidence="1" type="ORF">KZ829_01400</name>
</gene>
<dbReference type="SUPFAM" id="SSF52540">
    <property type="entry name" value="P-loop containing nucleoside triphosphate hydrolases"/>
    <property type="match status" value="1"/>
</dbReference>
<accession>A0ABS7AW44</accession>
<dbReference type="InterPro" id="IPR011990">
    <property type="entry name" value="TPR-like_helical_dom_sf"/>
</dbReference>
<dbReference type="Pfam" id="PF13365">
    <property type="entry name" value="Trypsin_2"/>
    <property type="match status" value="1"/>
</dbReference>
<evidence type="ECO:0000313" key="2">
    <source>
        <dbReference type="Proteomes" id="UP001519863"/>
    </source>
</evidence>
<dbReference type="InterPro" id="IPR027417">
    <property type="entry name" value="P-loop_NTPase"/>
</dbReference>
<name>A0ABS7AW44_9ACTN</name>
<dbReference type="Gene3D" id="1.25.40.10">
    <property type="entry name" value="Tetratricopeptide repeat domain"/>
    <property type="match status" value="1"/>
</dbReference>
<proteinExistence type="predicted"/>
<evidence type="ECO:0000313" key="1">
    <source>
        <dbReference type="EMBL" id="MBW6432399.1"/>
    </source>
</evidence>
<dbReference type="Gene3D" id="2.40.10.10">
    <property type="entry name" value="Trypsin-like serine proteases"/>
    <property type="match status" value="1"/>
</dbReference>
<dbReference type="SUPFAM" id="SSF48452">
    <property type="entry name" value="TPR-like"/>
    <property type="match status" value="2"/>
</dbReference>